<dbReference type="GO" id="GO:0005509">
    <property type="term" value="F:calcium ion binding"/>
    <property type="evidence" value="ECO:0007669"/>
    <property type="project" value="InterPro"/>
</dbReference>
<dbReference type="PROSITE" id="PS50222">
    <property type="entry name" value="EF_HAND_2"/>
    <property type="match status" value="1"/>
</dbReference>
<feature type="domain" description="EF-hand" evidence="2">
    <location>
        <begin position="1"/>
        <end position="35"/>
    </location>
</feature>
<dbReference type="EMBL" id="CDMZ01000165">
    <property type="protein sequence ID" value="CEM08150.1"/>
    <property type="molecule type" value="Genomic_DNA"/>
</dbReference>
<reference evidence="3" key="1">
    <citation type="submission" date="2014-11" db="EMBL/GenBank/DDBJ databases">
        <authorList>
            <person name="Otto D Thomas"/>
            <person name="Naeem Raeece"/>
        </authorList>
    </citation>
    <scope>NUCLEOTIDE SEQUENCE</scope>
</reference>
<gene>
    <name evidence="3" type="ORF">Cvel_2895</name>
</gene>
<dbReference type="InterPro" id="IPR011992">
    <property type="entry name" value="EF-hand-dom_pair"/>
</dbReference>
<dbReference type="Gene3D" id="1.10.238.10">
    <property type="entry name" value="EF-hand"/>
    <property type="match status" value="2"/>
</dbReference>
<dbReference type="PhylomeDB" id="A0A0G4F7P9"/>
<dbReference type="SUPFAM" id="SSF47473">
    <property type="entry name" value="EF-hand"/>
    <property type="match status" value="1"/>
</dbReference>
<organism evidence="3">
    <name type="scientific">Chromera velia CCMP2878</name>
    <dbReference type="NCBI Taxonomy" id="1169474"/>
    <lineage>
        <taxon>Eukaryota</taxon>
        <taxon>Sar</taxon>
        <taxon>Alveolata</taxon>
        <taxon>Colpodellida</taxon>
        <taxon>Chromeraceae</taxon>
        <taxon>Chromera</taxon>
    </lineage>
</organism>
<dbReference type="InterPro" id="IPR018247">
    <property type="entry name" value="EF_Hand_1_Ca_BS"/>
</dbReference>
<dbReference type="PROSITE" id="PS00018">
    <property type="entry name" value="EF_HAND_1"/>
    <property type="match status" value="1"/>
</dbReference>
<name>A0A0G4F7P9_9ALVE</name>
<dbReference type="AlphaFoldDB" id="A0A0G4F7P9"/>
<dbReference type="VEuPathDB" id="CryptoDB:Cvel_2895"/>
<protein>
    <recommendedName>
        <fullName evidence="2">EF-hand domain-containing protein</fullName>
    </recommendedName>
</protein>
<proteinExistence type="predicted"/>
<evidence type="ECO:0000256" key="1">
    <source>
        <dbReference type="ARBA" id="ARBA00022837"/>
    </source>
</evidence>
<evidence type="ECO:0000259" key="2">
    <source>
        <dbReference type="PROSITE" id="PS50222"/>
    </source>
</evidence>
<keyword evidence="1" id="KW-0106">Calcium</keyword>
<dbReference type="InterPro" id="IPR002048">
    <property type="entry name" value="EF_hand_dom"/>
</dbReference>
<accession>A0A0G4F7P9</accession>
<evidence type="ECO:0000313" key="3">
    <source>
        <dbReference type="EMBL" id="CEM08150.1"/>
    </source>
</evidence>
<sequence length="150" mass="16213">MDAQYTSIFHFYDSDADGFLSPREFANALRVVGGNPTGAEVDTLLAGAGAGAGGLHADRAVPLSFFLREAVPWALQHTVPSVEELKGMFNPIDRRGESAIDSKALLRMLQSFGEPLSQEEAENFEAMLGGTGKHSFHHIAQTLLKPTKSR</sequence>